<evidence type="ECO:0000313" key="9">
    <source>
        <dbReference type="EMBL" id="MVQ50068.1"/>
    </source>
</evidence>
<feature type="binding site" evidence="7">
    <location>
        <position position="139"/>
    </location>
    <ligand>
        <name>FMN</name>
        <dbReference type="ChEBI" id="CHEBI:58210"/>
    </ligand>
</feature>
<evidence type="ECO:0000256" key="4">
    <source>
        <dbReference type="ARBA" id="ARBA00023002"/>
    </source>
</evidence>
<evidence type="ECO:0000313" key="10">
    <source>
        <dbReference type="Proteomes" id="UP000473525"/>
    </source>
</evidence>
<dbReference type="Proteomes" id="UP000473525">
    <property type="component" value="Unassembled WGS sequence"/>
</dbReference>
<accession>A0A6L6XST4</accession>
<dbReference type="AlphaFoldDB" id="A0A6L6XST4"/>
<keyword evidence="10" id="KW-1185">Reference proteome</keyword>
<feature type="binding site" evidence="7">
    <location>
        <position position="268"/>
    </location>
    <ligand>
        <name>FMN</name>
        <dbReference type="ChEBI" id="CHEBI:58210"/>
    </ligand>
</feature>
<dbReference type="PANTHER" id="PTHR10578:SF107">
    <property type="entry name" value="2-HYDROXYACID OXIDASE 1"/>
    <property type="match status" value="1"/>
</dbReference>
<dbReference type="RefSeq" id="WP_157342912.1">
    <property type="nucleotide sequence ID" value="NZ_WSEK01000004.1"/>
</dbReference>
<keyword evidence="3 7" id="KW-0288">FMN</keyword>
<reference evidence="9 10" key="1">
    <citation type="submission" date="2019-12" db="EMBL/GenBank/DDBJ databases">
        <authorList>
            <person name="Huq M.A."/>
        </authorList>
    </citation>
    <scope>NUCLEOTIDE SEQUENCE [LARGE SCALE GENOMIC DNA]</scope>
    <source>
        <strain evidence="9 10">MAH-18</strain>
    </source>
</reference>
<comment type="caution">
    <text evidence="9">The sequence shown here is derived from an EMBL/GenBank/DDBJ whole genome shotgun (WGS) entry which is preliminary data.</text>
</comment>
<name>A0A6L6XST4_9ACTN</name>
<dbReference type="EMBL" id="WSEK01000004">
    <property type="protein sequence ID" value="MVQ50068.1"/>
    <property type="molecule type" value="Genomic_DNA"/>
</dbReference>
<feature type="binding site" evidence="7">
    <location>
        <begin position="346"/>
        <end position="347"/>
    </location>
    <ligand>
        <name>FMN</name>
        <dbReference type="ChEBI" id="CHEBI:58210"/>
    </ligand>
</feature>
<proteinExistence type="inferred from homology"/>
<feature type="domain" description="FMN hydroxy acid dehydrogenase" evidence="8">
    <location>
        <begin position="12"/>
        <end position="397"/>
    </location>
</feature>
<dbReference type="PIRSF" id="PIRSF000138">
    <property type="entry name" value="Al-hdrx_acd_dh"/>
    <property type="match status" value="1"/>
</dbReference>
<feature type="binding site" evidence="7">
    <location>
        <position position="176"/>
    </location>
    <ligand>
        <name>glyoxylate</name>
        <dbReference type="ChEBI" id="CHEBI:36655"/>
    </ligand>
</feature>
<dbReference type="SUPFAM" id="SSF51395">
    <property type="entry name" value="FMN-linked oxidoreductases"/>
    <property type="match status" value="1"/>
</dbReference>
<evidence type="ECO:0000259" key="8">
    <source>
        <dbReference type="PROSITE" id="PS51349"/>
    </source>
</evidence>
<dbReference type="Pfam" id="PF01070">
    <property type="entry name" value="FMN_dh"/>
    <property type="match status" value="1"/>
</dbReference>
<dbReference type="NCBIfam" id="TIGR03966">
    <property type="entry name" value="actino_HemFlav"/>
    <property type="match status" value="1"/>
</dbReference>
<feature type="active site" description="Proton acceptor" evidence="6">
    <location>
        <position position="292"/>
    </location>
</feature>
<feature type="binding site" evidence="7">
    <location>
        <position position="290"/>
    </location>
    <ligand>
        <name>FMN</name>
        <dbReference type="ChEBI" id="CHEBI:58210"/>
    </ligand>
</feature>
<dbReference type="InterPro" id="IPR000262">
    <property type="entry name" value="FMN-dep_DH"/>
</dbReference>
<evidence type="ECO:0000256" key="5">
    <source>
        <dbReference type="ARBA" id="ARBA00024042"/>
    </source>
</evidence>
<feature type="binding site" evidence="7">
    <location>
        <position position="119"/>
    </location>
    <ligand>
        <name>FMN</name>
        <dbReference type="ChEBI" id="CHEBI:58210"/>
    </ligand>
</feature>
<dbReference type="InterPro" id="IPR037396">
    <property type="entry name" value="FMN_HAD"/>
</dbReference>
<feature type="binding site" evidence="7">
    <location>
        <position position="167"/>
    </location>
    <ligand>
        <name>glyoxylate</name>
        <dbReference type="ChEBI" id="CHEBI:36655"/>
    </ligand>
</feature>
<feature type="binding site" evidence="7">
    <location>
        <position position="292"/>
    </location>
    <ligand>
        <name>glyoxylate</name>
        <dbReference type="ChEBI" id="CHEBI:36655"/>
    </ligand>
</feature>
<evidence type="ECO:0000256" key="3">
    <source>
        <dbReference type="ARBA" id="ARBA00022643"/>
    </source>
</evidence>
<dbReference type="GO" id="GO:0016491">
    <property type="term" value="F:oxidoreductase activity"/>
    <property type="evidence" value="ECO:0007669"/>
    <property type="project" value="UniProtKB-KW"/>
</dbReference>
<evidence type="ECO:0000256" key="1">
    <source>
        <dbReference type="ARBA" id="ARBA00001917"/>
    </source>
</evidence>
<feature type="binding site" evidence="7">
    <location>
        <begin position="323"/>
        <end position="327"/>
    </location>
    <ligand>
        <name>FMN</name>
        <dbReference type="ChEBI" id="CHEBI:58210"/>
    </ligand>
</feature>
<dbReference type="PANTHER" id="PTHR10578">
    <property type="entry name" value="S -2-HYDROXY-ACID OXIDASE-RELATED"/>
    <property type="match status" value="1"/>
</dbReference>
<dbReference type="CDD" id="cd02809">
    <property type="entry name" value="alpha_hydroxyacid_oxid_FMN"/>
    <property type="match status" value="1"/>
</dbReference>
<comment type="cofactor">
    <cofactor evidence="1">
        <name>FMN</name>
        <dbReference type="ChEBI" id="CHEBI:58210"/>
    </cofactor>
</comment>
<evidence type="ECO:0000256" key="6">
    <source>
        <dbReference type="PIRSR" id="PIRSR000138-1"/>
    </source>
</evidence>
<keyword evidence="4" id="KW-0560">Oxidoreductase</keyword>
<comment type="similarity">
    <text evidence="5">Belongs to the FMN-dependent alpha-hydroxy acid dehydrogenase family.</text>
</comment>
<dbReference type="PROSITE" id="PS51349">
    <property type="entry name" value="FMN_HYDROXY_ACID_DH_2"/>
    <property type="match status" value="1"/>
</dbReference>
<feature type="binding site" evidence="7">
    <location>
        <position position="141"/>
    </location>
    <ligand>
        <name>glyoxylate</name>
        <dbReference type="ChEBI" id="CHEBI:36655"/>
    </ligand>
</feature>
<feature type="binding site" evidence="7">
    <location>
        <begin position="91"/>
        <end position="93"/>
    </location>
    <ligand>
        <name>FMN</name>
        <dbReference type="ChEBI" id="CHEBI:58210"/>
    </ligand>
</feature>
<sequence length="401" mass="43286">MSRPDWLENPWKQNPWFESVAVAQRRAQKRLPAPVYGALVAGSERGQTIHDNQAAFAEIGLLPHVAGHHADRAMSRTVLGHEVSLPVLISPTGVQAVHPDGEVAVARAAHARGTLMGLSNFASKPVEEVVEACPRTLFQMYWTGDRDVMVQRMERAQKAGAVGLIATLDWSFSMGRDWGSPEIPERIDLKTMVRMAPQVATKVRWLRQFGPRHIPDLTAPNLAPPGGSAPTFFGAYYEWMTTPPPSWEDVAWMRETWGQISGTPFLLKGVARVDDARRAVDAGVDAISVSNHGGNNLDGTPATIRLLHPIARAVGDQVEVLMDGGVRRGSDVVKALALGARAVLIGRAYLWGLAANGQAGVENVLDVLRGGIDSALLGLGLSSIDELTPETLIVPEGFHVS</sequence>
<dbReference type="InterPro" id="IPR012133">
    <property type="entry name" value="Alpha-hydoxy_acid_DH_FMN"/>
</dbReference>
<dbReference type="InterPro" id="IPR023989">
    <property type="entry name" value="MftD"/>
</dbReference>
<dbReference type="InterPro" id="IPR013785">
    <property type="entry name" value="Aldolase_TIM"/>
</dbReference>
<gene>
    <name evidence="9" type="primary">mftD</name>
    <name evidence="9" type="ORF">GON03_12835</name>
</gene>
<protein>
    <submittedName>
        <fullName evidence="9">Mycofactocin biosynthesis FMN-dependent deaminase MftD</fullName>
    </submittedName>
</protein>
<organism evidence="9 10">
    <name type="scientific">Nocardioides agri</name>
    <dbReference type="NCBI Taxonomy" id="2682843"/>
    <lineage>
        <taxon>Bacteria</taxon>
        <taxon>Bacillati</taxon>
        <taxon>Actinomycetota</taxon>
        <taxon>Actinomycetes</taxon>
        <taxon>Propionibacteriales</taxon>
        <taxon>Nocardioidaceae</taxon>
        <taxon>Nocardioides</taxon>
    </lineage>
</organism>
<dbReference type="GO" id="GO:0010181">
    <property type="term" value="F:FMN binding"/>
    <property type="evidence" value="ECO:0007669"/>
    <property type="project" value="InterPro"/>
</dbReference>
<evidence type="ECO:0000256" key="7">
    <source>
        <dbReference type="PIRSR" id="PIRSR000138-2"/>
    </source>
</evidence>
<evidence type="ECO:0000256" key="2">
    <source>
        <dbReference type="ARBA" id="ARBA00022630"/>
    </source>
</evidence>
<dbReference type="Gene3D" id="3.20.20.70">
    <property type="entry name" value="Aldolase class I"/>
    <property type="match status" value="1"/>
</dbReference>
<keyword evidence="2 7" id="KW-0285">Flavoprotein</keyword>